<dbReference type="Pfam" id="PF12729">
    <property type="entry name" value="4HB_MCP_1"/>
    <property type="match status" value="1"/>
</dbReference>
<comment type="similarity">
    <text evidence="6">Belongs to the methyl-accepting chemotaxis (MCP) protein family.</text>
</comment>
<evidence type="ECO:0000256" key="2">
    <source>
        <dbReference type="ARBA" id="ARBA00022692"/>
    </source>
</evidence>
<feature type="compositionally biased region" description="Polar residues" evidence="8">
    <location>
        <begin position="317"/>
        <end position="333"/>
    </location>
</feature>
<dbReference type="Proteomes" id="UP000595481">
    <property type="component" value="Chromosome"/>
</dbReference>
<evidence type="ECO:0000256" key="9">
    <source>
        <dbReference type="SAM" id="Phobius"/>
    </source>
</evidence>
<evidence type="ECO:0000313" key="12">
    <source>
        <dbReference type="EMBL" id="QQB20860.1"/>
    </source>
</evidence>
<evidence type="ECO:0000256" key="4">
    <source>
        <dbReference type="ARBA" id="ARBA00023136"/>
    </source>
</evidence>
<dbReference type="PANTHER" id="PTHR32089">
    <property type="entry name" value="METHYL-ACCEPTING CHEMOTAXIS PROTEIN MCPB"/>
    <property type="match status" value="1"/>
</dbReference>
<accession>A0A7T4ABF3</accession>
<dbReference type="PROSITE" id="PS50111">
    <property type="entry name" value="CHEMOTAXIS_TRANSDUC_2"/>
    <property type="match status" value="1"/>
</dbReference>
<feature type="transmembrane region" description="Helical" evidence="9">
    <location>
        <begin position="193"/>
        <end position="212"/>
    </location>
</feature>
<dbReference type="InterPro" id="IPR024478">
    <property type="entry name" value="HlyB_4HB_MCP"/>
</dbReference>
<keyword evidence="5 7" id="KW-0807">Transducer</keyword>
<organism evidence="12 13">
    <name type="scientific">Aeromonas jandaei</name>
    <dbReference type="NCBI Taxonomy" id="650"/>
    <lineage>
        <taxon>Bacteria</taxon>
        <taxon>Pseudomonadati</taxon>
        <taxon>Pseudomonadota</taxon>
        <taxon>Gammaproteobacteria</taxon>
        <taxon>Aeromonadales</taxon>
        <taxon>Aeromonadaceae</taxon>
        <taxon>Aeromonas</taxon>
    </lineage>
</organism>
<dbReference type="SMART" id="SM00283">
    <property type="entry name" value="MA"/>
    <property type="match status" value="1"/>
</dbReference>
<dbReference type="Pfam" id="PF00672">
    <property type="entry name" value="HAMP"/>
    <property type="match status" value="1"/>
</dbReference>
<dbReference type="CDD" id="cd11386">
    <property type="entry name" value="MCP_signal"/>
    <property type="match status" value="1"/>
</dbReference>
<feature type="domain" description="Methyl-accepting transducer" evidence="10">
    <location>
        <begin position="270"/>
        <end position="506"/>
    </location>
</feature>
<keyword evidence="4 9" id="KW-0472">Membrane</keyword>
<dbReference type="InterPro" id="IPR004090">
    <property type="entry name" value="Chemotax_Me-accpt_rcpt"/>
</dbReference>
<protein>
    <submittedName>
        <fullName evidence="12">Methyl-accepting chemotaxis protein</fullName>
    </submittedName>
</protein>
<dbReference type="PANTHER" id="PTHR32089:SF119">
    <property type="entry name" value="METHYL-ACCEPTING CHEMOTAXIS PROTEIN CTPL"/>
    <property type="match status" value="1"/>
</dbReference>
<dbReference type="SMART" id="SM00304">
    <property type="entry name" value="HAMP"/>
    <property type="match status" value="1"/>
</dbReference>
<proteinExistence type="inferred from homology"/>
<dbReference type="SUPFAM" id="SSF58104">
    <property type="entry name" value="Methyl-accepting chemotaxis protein (MCP) signaling domain"/>
    <property type="match status" value="1"/>
</dbReference>
<keyword evidence="13" id="KW-1185">Reference proteome</keyword>
<evidence type="ECO:0000256" key="3">
    <source>
        <dbReference type="ARBA" id="ARBA00022989"/>
    </source>
</evidence>
<evidence type="ECO:0000256" key="1">
    <source>
        <dbReference type="ARBA" id="ARBA00004141"/>
    </source>
</evidence>
<sequence>MDWLRTISIKLRLSLLLAALLATMFGMGLSQKQSASTINDMLNNMYLNQLVPITDVANANMQAIYHHRELFNYVIESKQSEMDRIAGVMDKYETQMMALLNKYRATVLTPDETRLLADFDREWPPYKAAAKKVMEASYRSDNEASMQLMKSEATPAFQQVDDTLSAIVNKNVDLGKKAYDDSDVVVAQLGQEFVITMGLVLVIAAIAGVLIIRSILAPLDQTVTDLSHIAKGNLVDTVPPSGNDELTNLQHSMASTRKSLKETINAVLHISEELGSSAAQLSSAAQQVMTSSEMQAQATASSAASIEEMSTSIAQLSHSANSANEQAMNSGKLAQQGEHQVEDVSREVRAVTDAINQSTAQIRQLADDVTKVGQITVMIKGVADQTNLLALNAAIEAARAGDMGRGFAVVADEVRQLAERTTKATQEIDSMISGVQTTAMETVNSMDKYVQSIENVRLNTAQASDLMAKVDQSSQAVVGLMGEINLMLHEQSSASQLIAQSVEEVNNMSQENVSASECVNGEAVHLTQVVGELKKSVSIFKIS</sequence>
<evidence type="ECO:0000256" key="7">
    <source>
        <dbReference type="PROSITE-ProRule" id="PRU00284"/>
    </source>
</evidence>
<evidence type="ECO:0000259" key="10">
    <source>
        <dbReference type="PROSITE" id="PS50111"/>
    </source>
</evidence>
<evidence type="ECO:0000256" key="8">
    <source>
        <dbReference type="SAM" id="MobiDB-lite"/>
    </source>
</evidence>
<evidence type="ECO:0000256" key="5">
    <source>
        <dbReference type="ARBA" id="ARBA00023224"/>
    </source>
</evidence>
<dbReference type="EMBL" id="CP066092">
    <property type="protein sequence ID" value="QQB20860.1"/>
    <property type="molecule type" value="Genomic_DNA"/>
</dbReference>
<dbReference type="PRINTS" id="PR00260">
    <property type="entry name" value="CHEMTRNSDUCR"/>
</dbReference>
<dbReference type="GeneID" id="69550582"/>
<evidence type="ECO:0000259" key="11">
    <source>
        <dbReference type="PROSITE" id="PS50885"/>
    </source>
</evidence>
<reference evidence="12 13" key="1">
    <citation type="submission" date="2020-12" db="EMBL/GenBank/DDBJ databases">
        <title>FDA dAtabase for Regulatory Grade micrObial Sequences (FDA-ARGOS): Supporting development and validation of Infectious Disease Dx tests.</title>
        <authorList>
            <person name="Sproer C."/>
            <person name="Gronow S."/>
            <person name="Severitt S."/>
            <person name="Schroder I."/>
            <person name="Tallon L."/>
            <person name="Sadzewicz L."/>
            <person name="Zhao X."/>
            <person name="Boylan J."/>
            <person name="Ott S."/>
            <person name="Bowen H."/>
            <person name="Vavikolanu K."/>
            <person name="Mehta A."/>
            <person name="Aluvathingal J."/>
            <person name="Nadendla S."/>
            <person name="Lowell S."/>
            <person name="Myers T."/>
            <person name="Yan Y."/>
            <person name="Sichtig H."/>
        </authorList>
    </citation>
    <scope>NUCLEOTIDE SEQUENCE [LARGE SCALE GENOMIC DNA]</scope>
    <source>
        <strain evidence="12 13">FDAARGOS_986</strain>
    </source>
</reference>
<gene>
    <name evidence="12" type="ORF">I6H43_04835</name>
</gene>
<dbReference type="InterPro" id="IPR004089">
    <property type="entry name" value="MCPsignal_dom"/>
</dbReference>
<feature type="domain" description="HAMP" evidence="11">
    <location>
        <begin position="213"/>
        <end position="265"/>
    </location>
</feature>
<evidence type="ECO:0000256" key="6">
    <source>
        <dbReference type="ARBA" id="ARBA00029447"/>
    </source>
</evidence>
<evidence type="ECO:0000313" key="13">
    <source>
        <dbReference type="Proteomes" id="UP000595481"/>
    </source>
</evidence>
<feature type="region of interest" description="Disordered" evidence="8">
    <location>
        <begin position="317"/>
        <end position="343"/>
    </location>
</feature>
<dbReference type="Gene3D" id="1.10.287.950">
    <property type="entry name" value="Methyl-accepting chemotaxis protein"/>
    <property type="match status" value="1"/>
</dbReference>
<keyword evidence="2 9" id="KW-0812">Transmembrane</keyword>
<name>A0A7T4ABF3_AERJA</name>
<keyword evidence="3 9" id="KW-1133">Transmembrane helix</keyword>
<dbReference type="RefSeq" id="WP_042032931.1">
    <property type="nucleotide sequence ID" value="NZ_CAWMFX010000052.1"/>
</dbReference>
<dbReference type="PROSITE" id="PS50885">
    <property type="entry name" value="HAMP"/>
    <property type="match status" value="1"/>
</dbReference>
<dbReference type="InterPro" id="IPR003660">
    <property type="entry name" value="HAMP_dom"/>
</dbReference>
<dbReference type="Pfam" id="PF00015">
    <property type="entry name" value="MCPsignal"/>
    <property type="match status" value="1"/>
</dbReference>
<comment type="subcellular location">
    <subcellularLocation>
        <location evidence="1">Membrane</location>
        <topology evidence="1">Multi-pass membrane protein</topology>
    </subcellularLocation>
</comment>